<evidence type="ECO:0000256" key="2">
    <source>
        <dbReference type="ARBA" id="ARBA00023043"/>
    </source>
</evidence>
<evidence type="ECO:0000259" key="4">
    <source>
        <dbReference type="PROSITE" id="PS50175"/>
    </source>
</evidence>
<dbReference type="PANTHER" id="PTHR24171:SF9">
    <property type="entry name" value="ANKYRIN REPEAT DOMAIN-CONTAINING PROTEIN 39"/>
    <property type="match status" value="1"/>
</dbReference>
<evidence type="ECO:0000256" key="3">
    <source>
        <dbReference type="PROSITE-ProRule" id="PRU00023"/>
    </source>
</evidence>
<dbReference type="Pfam" id="PF12796">
    <property type="entry name" value="Ank_2"/>
    <property type="match status" value="2"/>
</dbReference>
<organism evidence="5 6">
    <name type="scientific">Mycena sanguinolenta</name>
    <dbReference type="NCBI Taxonomy" id="230812"/>
    <lineage>
        <taxon>Eukaryota</taxon>
        <taxon>Fungi</taxon>
        <taxon>Dikarya</taxon>
        <taxon>Basidiomycota</taxon>
        <taxon>Agaricomycotina</taxon>
        <taxon>Agaricomycetes</taxon>
        <taxon>Agaricomycetidae</taxon>
        <taxon>Agaricales</taxon>
        <taxon>Marasmiineae</taxon>
        <taxon>Mycenaceae</taxon>
        <taxon>Mycena</taxon>
    </lineage>
</organism>
<dbReference type="Gene3D" id="1.25.40.20">
    <property type="entry name" value="Ankyrin repeat-containing domain"/>
    <property type="match status" value="2"/>
</dbReference>
<gene>
    <name evidence="5" type="ORF">MSAN_00638900</name>
</gene>
<dbReference type="OrthoDB" id="194358at2759"/>
<dbReference type="InterPro" id="IPR002110">
    <property type="entry name" value="Ankyrin_rpt"/>
</dbReference>
<dbReference type="AlphaFoldDB" id="A0A8H7DC66"/>
<keyword evidence="2 3" id="KW-0040">ANK repeat</keyword>
<keyword evidence="1" id="KW-0677">Repeat</keyword>
<dbReference type="GO" id="GO:0006508">
    <property type="term" value="P:proteolysis"/>
    <property type="evidence" value="ECO:0007669"/>
    <property type="project" value="InterPro"/>
</dbReference>
<dbReference type="PROSITE" id="PS50297">
    <property type="entry name" value="ANK_REP_REGION"/>
    <property type="match status" value="3"/>
</dbReference>
<protein>
    <submittedName>
        <fullName evidence="5">ANK-REP-REGION domain-containing protein</fullName>
    </submittedName>
</protein>
<dbReference type="EMBL" id="JACAZH010000004">
    <property type="protein sequence ID" value="KAF7370089.1"/>
    <property type="molecule type" value="Genomic_DNA"/>
</dbReference>
<dbReference type="PRINTS" id="PR01415">
    <property type="entry name" value="ANKYRIN"/>
</dbReference>
<dbReference type="Proteomes" id="UP000623467">
    <property type="component" value="Unassembled WGS sequence"/>
</dbReference>
<evidence type="ECO:0000256" key="1">
    <source>
        <dbReference type="ARBA" id="ARBA00022737"/>
    </source>
</evidence>
<name>A0A8H7DC66_9AGAR</name>
<feature type="repeat" description="ANK" evidence="3">
    <location>
        <begin position="210"/>
        <end position="242"/>
    </location>
</feature>
<dbReference type="PANTHER" id="PTHR24171">
    <property type="entry name" value="ANKYRIN REPEAT DOMAIN-CONTAINING PROTEIN 39-RELATED"/>
    <property type="match status" value="1"/>
</dbReference>
<feature type="repeat" description="ANK" evidence="3">
    <location>
        <begin position="181"/>
        <end position="209"/>
    </location>
</feature>
<dbReference type="SMART" id="SM00248">
    <property type="entry name" value="ANK"/>
    <property type="match status" value="4"/>
</dbReference>
<evidence type="ECO:0000313" key="6">
    <source>
        <dbReference type="Proteomes" id="UP000623467"/>
    </source>
</evidence>
<evidence type="ECO:0000313" key="5">
    <source>
        <dbReference type="EMBL" id="KAF7370089.1"/>
    </source>
</evidence>
<feature type="repeat" description="ANK" evidence="3">
    <location>
        <begin position="144"/>
        <end position="176"/>
    </location>
</feature>
<comment type="caution">
    <text evidence="5">The sequence shown here is derived from an EMBL/GenBank/DDBJ whole genome shotgun (WGS) entry which is preliminary data.</text>
</comment>
<dbReference type="InterPro" id="IPR036770">
    <property type="entry name" value="Ankyrin_rpt-contain_sf"/>
</dbReference>
<reference evidence="5" key="1">
    <citation type="submission" date="2020-05" db="EMBL/GenBank/DDBJ databases">
        <title>Mycena genomes resolve the evolution of fungal bioluminescence.</title>
        <authorList>
            <person name="Tsai I.J."/>
        </authorList>
    </citation>
    <scope>NUCLEOTIDE SEQUENCE</scope>
    <source>
        <strain evidence="5">160909Yilan</strain>
    </source>
</reference>
<dbReference type="PROSITE" id="PS50175">
    <property type="entry name" value="ASP_PROT_RETROV"/>
    <property type="match status" value="1"/>
</dbReference>
<feature type="domain" description="Peptidase A2" evidence="4">
    <location>
        <begin position="259"/>
        <end position="272"/>
    </location>
</feature>
<sequence>MFKNTAKEREKLNVNLTTKLHFTCQWHSNNASSTASVLASIDDIHTASVDLLKGAHLEMSKSHFQDFPPELILLLPPLLTTASDINALALTCHRFHEILQPELEGLITPELGLELLLWAAESRSVIVAKLLSPPHSVDPAQSFWGRNALHIAVNAGNVEIVGLLLNAGANAASEDSHFGLPIHLAAHNNDLETMKLLLNHGAPIDAKLGSDETALHIACWMAHLEMVELLLDRGVDIELTGHYGSALGFAVARRNPAMVKLLLDKGADATVIVPLSIYRHDLPPT</sequence>
<proteinExistence type="predicted"/>
<dbReference type="GO" id="GO:0004190">
    <property type="term" value="F:aspartic-type endopeptidase activity"/>
    <property type="evidence" value="ECO:0007669"/>
    <property type="project" value="InterPro"/>
</dbReference>
<dbReference type="SUPFAM" id="SSF48403">
    <property type="entry name" value="Ankyrin repeat"/>
    <property type="match status" value="1"/>
</dbReference>
<keyword evidence="6" id="KW-1185">Reference proteome</keyword>
<dbReference type="InterPro" id="IPR001995">
    <property type="entry name" value="Peptidase_A2_cat"/>
</dbReference>
<dbReference type="PROSITE" id="PS50088">
    <property type="entry name" value="ANK_REPEAT"/>
    <property type="match status" value="3"/>
</dbReference>
<accession>A0A8H7DC66</accession>